<protein>
    <submittedName>
        <fullName evidence="3">T9SS type A sorting domain-containing protein</fullName>
    </submittedName>
</protein>
<dbReference type="PANTHER" id="PTHR42754">
    <property type="entry name" value="ENDOGLUCANASE"/>
    <property type="match status" value="1"/>
</dbReference>
<accession>A0A7G7G4Q4</accession>
<reference evidence="3 4" key="1">
    <citation type="journal article" date="2018" name="Int. J. Syst. Evol. Microbiol.">
        <title>Adhaeribacter swui sp. nov., isolated from wet mud.</title>
        <authorList>
            <person name="Kim D.U."/>
            <person name="Kim K.W."/>
            <person name="Kang M.S."/>
            <person name="Kim J.Y."/>
            <person name="Jang J.H."/>
            <person name="Kim M.K."/>
        </authorList>
    </citation>
    <scope>NUCLEOTIDE SEQUENCE [LARGE SCALE GENOMIC DNA]</scope>
    <source>
        <strain evidence="3 4">KCTC 52873</strain>
    </source>
</reference>
<dbReference type="Pfam" id="PF18962">
    <property type="entry name" value="Por_Secre_tail"/>
    <property type="match status" value="1"/>
</dbReference>
<proteinExistence type="predicted"/>
<dbReference type="RefSeq" id="WP_185272919.1">
    <property type="nucleotide sequence ID" value="NZ_CP055156.1"/>
</dbReference>
<dbReference type="KEGG" id="aswu:HUW51_05105"/>
<gene>
    <name evidence="3" type="ORF">HUW51_05105</name>
</gene>
<dbReference type="InterPro" id="IPR026444">
    <property type="entry name" value="Secre_tail"/>
</dbReference>
<evidence type="ECO:0000259" key="2">
    <source>
        <dbReference type="Pfam" id="PF18962"/>
    </source>
</evidence>
<dbReference type="EMBL" id="CP055156">
    <property type="protein sequence ID" value="QNF32138.1"/>
    <property type="molecule type" value="Genomic_DNA"/>
</dbReference>
<dbReference type="Gene3D" id="2.80.10.50">
    <property type="match status" value="2"/>
</dbReference>
<evidence type="ECO:0000313" key="3">
    <source>
        <dbReference type="EMBL" id="QNF32138.1"/>
    </source>
</evidence>
<dbReference type="PANTHER" id="PTHR42754:SF1">
    <property type="entry name" value="LIPOPROTEIN"/>
    <property type="match status" value="1"/>
</dbReference>
<evidence type="ECO:0000313" key="4">
    <source>
        <dbReference type="Proteomes" id="UP000515237"/>
    </source>
</evidence>
<feature type="region of interest" description="Disordered" evidence="1">
    <location>
        <begin position="1300"/>
        <end position="1322"/>
    </location>
</feature>
<evidence type="ECO:0000256" key="1">
    <source>
        <dbReference type="SAM" id="MobiDB-lite"/>
    </source>
</evidence>
<dbReference type="Proteomes" id="UP000515237">
    <property type="component" value="Chromosome"/>
</dbReference>
<feature type="domain" description="Secretion system C-terminal sorting" evidence="2">
    <location>
        <begin position="1420"/>
        <end position="1496"/>
    </location>
</feature>
<keyword evidence="4" id="KW-1185">Reference proteome</keyword>
<sequence>MKIIDYNFRLSQWPRVELPGWRSVGVILLLNWCFIATGLAQNKIWDKTIGGSYDDIFQSLRHTKDGGYILGGYSYSYKSGDKSENSKGGYDYWLVKTRADGTKEWDKTIGGNSDDYFRSGQETSDGGYILGGYSYSGKSSDKSGNSKGGLDYWIVKLNSKGDKVWDKTIGGNNDDVFQSLLQTKDGGYILFGYSSSGLSGDKSQASNGNYDYWVVKLKADGSKEWDRTYGGNNQDIAFSIQQTSNGGYVLAGYSDSNISGDKSQDGKGSEDYWVIKIKANGSKEWDRTFGGNSQDALASVKQTSDGGYILGGSSYSGVSGDKTQSSRGNNDYWVVKLKADGTKEWDRTIGGNSDDNLSSVQQTNDGTYILGGSSYSGISGNKTHSSKGGNDYWIVKLNTNGSYAWDKTIGGNSDDYLTYLQQTNDGNYIMGGYSYSNKSGDKSQPNKNSWDYWIVKVDNSGTNLNQLISFAPFLYKDLDDPPIALSATTSSGLPVTFTVESGPATISNGNMLTLTGVGTVTIKAAQPGNTIYLPVSTTRSFVVEPASKIKEQWNRTIGGNSTDQLTSIQKTSDGGYIVGGSSSSGKSSDKSQASKGGLDYWIVKLKADGTKEWDKTFGGNGNDNLTSVQQTSDGGYILGGYSSSGKSGDKSQARKGSLDYWIVKVKTNGTKEWDKTLGGRDPDWLTSVQQTSDGGYILGGYSESGIGADKTEDYQGLTDFWVIKLRADGGKDWDKTIGGMYEDVLSSIHQTSDGGYILGGYSLSGKSGDKSQARIGNNDFWIVKLKADGSKDWDKTLGGTDEDYLSSLEQTSDGGYILGGYSWSSRSGDKTQASKGGYDYWVVKLNANGAKTWDKTLGGNESEALTVVHQTSDGGYILGGNSFSAISGDKTQIPRGAPDYDFWLIKLKADGTKAWDKTLGGNDNDLLSSIQQTGDGEYLVGGTSESGFFGDKSESSRGGQDFWLVKLKEDVDLNTLWEYRFGGNGKDNLTTVIRTNDGGYLAGGYSDTGSSGDKSQNSQGKNDYWIVKTDKNGQKQWEKRYGGSQDDFLNRVLQTQDNGYLLAGSSLSNKSGDKTEESQGDRDYWVVKVDPQGNKEWDKTLGGSGYDELQKAIQLSSGEYALGGTSNSPISGDKSQSAQGGTDYWLVKISKTGTKLWDKRYGGSLNETLGSFTATKDNGFFLGGSSESGNNGDKTQASQGGTDYWVVKTDKEGNVLWEKTYGGNGTDEAYSVGRGRGNHLFIAGTSDSDQSGDKSQASQGGKDYWLIKLDEKGNLLWDRTFGGSKDDELRASTFTDKDQYVLGGTSYSPEGGDKSQGSQGDGDYWVVQVNEEGKQIADQRFGGSGLDELRSVFQTKDGGLLLAGRSSSGVSGDKSQPSQGSTDFWLVKVAPLTSTLTANRQVTRPITAASETELKVLSAFPNPVQEQLTVHFTLPHTQVATVKVYNSQGKVVAVLFQNQAQAHQQYQVQWQAHNQAAGMYFLQLQTPTNRHQQKILLTR</sequence>
<organism evidence="3 4">
    <name type="scientific">Adhaeribacter swui</name>
    <dbReference type="NCBI Taxonomy" id="2086471"/>
    <lineage>
        <taxon>Bacteria</taxon>
        <taxon>Pseudomonadati</taxon>
        <taxon>Bacteroidota</taxon>
        <taxon>Cytophagia</taxon>
        <taxon>Cytophagales</taxon>
        <taxon>Hymenobacteraceae</taxon>
        <taxon>Adhaeribacter</taxon>
    </lineage>
</organism>
<dbReference type="NCBIfam" id="TIGR04183">
    <property type="entry name" value="Por_Secre_tail"/>
    <property type="match status" value="1"/>
</dbReference>
<name>A0A7G7G4Q4_9BACT</name>